<feature type="region of interest" description="Disordered" evidence="7">
    <location>
        <begin position="1"/>
        <end position="65"/>
    </location>
</feature>
<dbReference type="SUPFAM" id="SSF48371">
    <property type="entry name" value="ARM repeat"/>
    <property type="match status" value="1"/>
</dbReference>
<gene>
    <name evidence="9" type="ORF">CONCODRAFT_11317</name>
</gene>
<dbReference type="InterPro" id="IPR016024">
    <property type="entry name" value="ARM-type_fold"/>
</dbReference>
<dbReference type="PROSITE" id="PS50176">
    <property type="entry name" value="ARM_REPEAT"/>
    <property type="match status" value="2"/>
</dbReference>
<dbReference type="FunFam" id="1.25.10.10:FF:000021">
    <property type="entry name" value="Importin subunit alpha"/>
    <property type="match status" value="1"/>
</dbReference>
<feature type="domain" description="IBB" evidence="8">
    <location>
        <begin position="1"/>
        <end position="55"/>
    </location>
</feature>
<evidence type="ECO:0000256" key="4">
    <source>
        <dbReference type="ARBA" id="ARBA00022927"/>
    </source>
</evidence>
<dbReference type="InterPro" id="IPR000225">
    <property type="entry name" value="Armadillo"/>
</dbReference>
<keyword evidence="3" id="KW-0677">Repeat</keyword>
<keyword evidence="4 5" id="KW-0653">Protein transport</keyword>
<evidence type="ECO:0000256" key="7">
    <source>
        <dbReference type="SAM" id="MobiDB-lite"/>
    </source>
</evidence>
<dbReference type="EMBL" id="KQ964691">
    <property type="protein sequence ID" value="KXN66774.1"/>
    <property type="molecule type" value="Genomic_DNA"/>
</dbReference>
<dbReference type="Pfam" id="PF16186">
    <property type="entry name" value="Arm_3"/>
    <property type="match status" value="1"/>
</dbReference>
<evidence type="ECO:0000256" key="3">
    <source>
        <dbReference type="ARBA" id="ARBA00022737"/>
    </source>
</evidence>
<comment type="similarity">
    <text evidence="1 5">Belongs to the importin alpha family.</text>
</comment>
<reference evidence="9 10" key="1">
    <citation type="journal article" date="2015" name="Genome Biol. Evol.">
        <title>Phylogenomic analyses indicate that early fungi evolved digesting cell walls of algal ancestors of land plants.</title>
        <authorList>
            <person name="Chang Y."/>
            <person name="Wang S."/>
            <person name="Sekimoto S."/>
            <person name="Aerts A.L."/>
            <person name="Choi C."/>
            <person name="Clum A."/>
            <person name="LaButti K.M."/>
            <person name="Lindquist E.A."/>
            <person name="Yee Ngan C."/>
            <person name="Ohm R.A."/>
            <person name="Salamov A.A."/>
            <person name="Grigoriev I.V."/>
            <person name="Spatafora J.W."/>
            <person name="Berbee M.L."/>
        </authorList>
    </citation>
    <scope>NUCLEOTIDE SEQUENCE [LARGE SCALE GENOMIC DNA]</scope>
    <source>
        <strain evidence="9 10">NRRL 28638</strain>
    </source>
</reference>
<dbReference type="PIRSF" id="PIRSF005673">
    <property type="entry name" value="Importin_alpha"/>
    <property type="match status" value="1"/>
</dbReference>
<dbReference type="Gene3D" id="1.20.5.690">
    <property type="entry name" value="Importin-alpha, importin-beta-binding domain"/>
    <property type="match status" value="1"/>
</dbReference>
<dbReference type="Proteomes" id="UP000070444">
    <property type="component" value="Unassembled WGS sequence"/>
</dbReference>
<feature type="repeat" description="ARM" evidence="6">
    <location>
        <begin position="156"/>
        <end position="198"/>
    </location>
</feature>
<evidence type="ECO:0000256" key="5">
    <source>
        <dbReference type="PIRNR" id="PIRNR005673"/>
    </source>
</evidence>
<dbReference type="Pfam" id="PF01749">
    <property type="entry name" value="IBB"/>
    <property type="match status" value="1"/>
</dbReference>
<dbReference type="GO" id="GO:0006606">
    <property type="term" value="P:protein import into nucleus"/>
    <property type="evidence" value="ECO:0007669"/>
    <property type="project" value="InterPro"/>
</dbReference>
<dbReference type="GO" id="GO:0005634">
    <property type="term" value="C:nucleus"/>
    <property type="evidence" value="ECO:0007669"/>
    <property type="project" value="UniProtKB-ARBA"/>
</dbReference>
<proteinExistence type="inferred from homology"/>
<keyword evidence="2 5" id="KW-0813">Transport</keyword>
<evidence type="ECO:0000259" key="8">
    <source>
        <dbReference type="PROSITE" id="PS51214"/>
    </source>
</evidence>
<dbReference type="InterPro" id="IPR036975">
    <property type="entry name" value="Importin-a_IBB_sf"/>
</dbReference>
<evidence type="ECO:0000256" key="1">
    <source>
        <dbReference type="ARBA" id="ARBA00010394"/>
    </source>
</evidence>
<feature type="compositionally biased region" description="Basic and acidic residues" evidence="7">
    <location>
        <begin position="18"/>
        <end position="29"/>
    </location>
</feature>
<dbReference type="GO" id="GO:0005737">
    <property type="term" value="C:cytoplasm"/>
    <property type="evidence" value="ECO:0007669"/>
    <property type="project" value="InterPro"/>
</dbReference>
<name>A0A137NVY5_CONC2</name>
<dbReference type="InterPro" id="IPR032413">
    <property type="entry name" value="Arm_3"/>
</dbReference>
<feature type="compositionally biased region" description="Basic and acidic residues" evidence="7">
    <location>
        <begin position="36"/>
        <end position="52"/>
    </location>
</feature>
<dbReference type="AlphaFoldDB" id="A0A137NVY5"/>
<feature type="compositionally biased region" description="Acidic residues" evidence="7">
    <location>
        <begin position="53"/>
        <end position="63"/>
    </location>
</feature>
<feature type="repeat" description="ARM" evidence="6">
    <location>
        <begin position="114"/>
        <end position="156"/>
    </location>
</feature>
<evidence type="ECO:0000313" key="9">
    <source>
        <dbReference type="EMBL" id="KXN66774.1"/>
    </source>
</evidence>
<dbReference type="OMA" id="EMIQMLY"/>
<dbReference type="OrthoDB" id="29145at2759"/>
<sequence length="530" mass="58788">MSAPGDRRNVGKGTSNFKIDEFRRRRDEAQVQLRRVQRDENNSKRREIKPELLEADDDSEDEFEHSSEVNKIIPELVNSLFSNQPEQVLDSATRFRQLLSKEKNPPIDEVIRANVVPRFVELLAYENEMIQFEAAWALTNIASGTSAQTKVVIESGAVPHFINLLSSNTADVREQSVWALGNIAGDSPACRDLVLKEGALAPLLNIFSETGTKASMIQNAIWTLSNFCRGKNPQPQWSAIAPAVPVLAKVIYSFDEKIVIDACWGLSYLTDGNNEKIQAVIETGVCRRLVELLMSPNTAVQTPALRTIGNIVTGDDMQTQVVINCGALHALHTLFNSPKEGLRKEACWTISNITAGNNSQIQSVIDAGIIPSLVKILQDGEFKTKKEACWAISNATSGALTRPDQIQYLVECGCIPPLCDLLNCGDNKIVQVALDGLENMLKIGDHDRMMTNNVNVYAILIEECGGMDKINQLQMHENMDIYRKAYNIVDKYFGEEAEEDTGIAPEVNLETGEYTFDNNYQGPQGGYSFN</sequence>
<dbReference type="Gene3D" id="1.25.10.10">
    <property type="entry name" value="Leucine-rich Repeat Variant"/>
    <property type="match status" value="1"/>
</dbReference>
<dbReference type="PROSITE" id="PS51214">
    <property type="entry name" value="IBB"/>
    <property type="match status" value="1"/>
</dbReference>
<organism evidence="9 10">
    <name type="scientific">Conidiobolus coronatus (strain ATCC 28846 / CBS 209.66 / NRRL 28638)</name>
    <name type="common">Delacroixia coronata</name>
    <dbReference type="NCBI Taxonomy" id="796925"/>
    <lineage>
        <taxon>Eukaryota</taxon>
        <taxon>Fungi</taxon>
        <taxon>Fungi incertae sedis</taxon>
        <taxon>Zoopagomycota</taxon>
        <taxon>Entomophthoromycotina</taxon>
        <taxon>Entomophthoromycetes</taxon>
        <taxon>Entomophthorales</taxon>
        <taxon>Ancylistaceae</taxon>
        <taxon>Conidiobolus</taxon>
    </lineage>
</organism>
<keyword evidence="10" id="KW-1185">Reference proteome</keyword>
<dbReference type="InterPro" id="IPR024931">
    <property type="entry name" value="Importin_alpha"/>
</dbReference>
<evidence type="ECO:0000256" key="2">
    <source>
        <dbReference type="ARBA" id="ARBA00022448"/>
    </source>
</evidence>
<evidence type="ECO:0000313" key="10">
    <source>
        <dbReference type="Proteomes" id="UP000070444"/>
    </source>
</evidence>
<dbReference type="SMART" id="SM00185">
    <property type="entry name" value="ARM"/>
    <property type="match status" value="8"/>
</dbReference>
<protein>
    <recommendedName>
        <fullName evidence="5">Importin subunit alpha</fullName>
    </recommendedName>
</protein>
<accession>A0A137NVY5</accession>
<dbReference type="STRING" id="796925.A0A137NVY5"/>
<dbReference type="InterPro" id="IPR011989">
    <property type="entry name" value="ARM-like"/>
</dbReference>
<dbReference type="PANTHER" id="PTHR23316">
    <property type="entry name" value="IMPORTIN ALPHA"/>
    <property type="match status" value="1"/>
</dbReference>
<dbReference type="GO" id="GO:0061608">
    <property type="term" value="F:nuclear import signal receptor activity"/>
    <property type="evidence" value="ECO:0007669"/>
    <property type="project" value="InterPro"/>
</dbReference>
<dbReference type="Pfam" id="PF00514">
    <property type="entry name" value="Arm"/>
    <property type="match status" value="8"/>
</dbReference>
<dbReference type="InterPro" id="IPR002652">
    <property type="entry name" value="Importin-a_IBB"/>
</dbReference>
<evidence type="ECO:0000256" key="6">
    <source>
        <dbReference type="PROSITE-ProRule" id="PRU00259"/>
    </source>
</evidence>